<dbReference type="Proteomes" id="UP001059295">
    <property type="component" value="Chromosome"/>
</dbReference>
<dbReference type="EMBL" id="CP102294">
    <property type="protein sequence ID" value="UWN56801.1"/>
    <property type="molecule type" value="Genomic_DNA"/>
</dbReference>
<evidence type="ECO:0000313" key="1">
    <source>
        <dbReference type="EMBL" id="UWN56801.1"/>
    </source>
</evidence>
<proteinExistence type="predicted"/>
<organism evidence="1 2">
    <name type="scientific">Alistipes ihumii AP11</name>
    <dbReference type="NCBI Taxonomy" id="1211813"/>
    <lineage>
        <taxon>Bacteria</taxon>
        <taxon>Pseudomonadati</taxon>
        <taxon>Bacteroidota</taxon>
        <taxon>Bacteroidia</taxon>
        <taxon>Bacteroidales</taxon>
        <taxon>Rikenellaceae</taxon>
        <taxon>Alistipes</taxon>
    </lineage>
</organism>
<dbReference type="RefSeq" id="WP_147524816.1">
    <property type="nucleotide sequence ID" value="NZ_CAPH01000012.1"/>
</dbReference>
<keyword evidence="2" id="KW-1185">Reference proteome</keyword>
<name>A0ABY5UXX3_9BACT</name>
<reference evidence="1" key="1">
    <citation type="journal article" date="2022" name="Cell">
        <title>Design, construction, and in vivo augmentation of a complex gut microbiome.</title>
        <authorList>
            <person name="Cheng A.G."/>
            <person name="Ho P.Y."/>
            <person name="Aranda-Diaz A."/>
            <person name="Jain S."/>
            <person name="Yu F.B."/>
            <person name="Meng X."/>
            <person name="Wang M."/>
            <person name="Iakiviak M."/>
            <person name="Nagashima K."/>
            <person name="Zhao A."/>
            <person name="Murugkar P."/>
            <person name="Patil A."/>
            <person name="Atabakhsh K."/>
            <person name="Weakley A."/>
            <person name="Yan J."/>
            <person name="Brumbaugh A.R."/>
            <person name="Higginbottom S."/>
            <person name="Dimas A."/>
            <person name="Shiver A.L."/>
            <person name="Deutschbauer A."/>
            <person name="Neff N."/>
            <person name="Sonnenburg J.L."/>
            <person name="Huang K.C."/>
            <person name="Fischbach M.A."/>
        </authorList>
    </citation>
    <scope>NUCLEOTIDE SEQUENCE</scope>
    <source>
        <strain evidence="1">AP11</strain>
    </source>
</reference>
<protein>
    <submittedName>
        <fullName evidence="1">Uncharacterized protein</fullName>
    </submittedName>
</protein>
<accession>A0ABY5UXX3</accession>
<evidence type="ECO:0000313" key="2">
    <source>
        <dbReference type="Proteomes" id="UP001059295"/>
    </source>
</evidence>
<dbReference type="GeneID" id="82891888"/>
<gene>
    <name evidence="1" type="ORF">NQ491_09100</name>
</gene>
<sequence>MKRLIAFLLFTGLCLQGDRARGERPIFPPEDIDRTFNVDYESQPIPSIEEPEPIPSEDIGRTFSVYYESRPIPKCYDVTLYKYGGYTINLTCFPSEDIISTASIARGHWKKDSDGMVCLTDGSNGTVMKATIEKDSVLRFVSAFDALMKKPLERTDLYVQDDPYLSRDSVRSFIRKHQRRPIVEAGNLSGHYGDTTKPYSLFLELTKMHKYRLYMISRSNLLSTGTWWRDKNLIILTDSTMKQNFYGLIGEKGIQSMVFPGGNRGQYLPKLD</sequence>